<feature type="transmembrane region" description="Helical" evidence="1">
    <location>
        <begin position="137"/>
        <end position="163"/>
    </location>
</feature>
<organism evidence="2 3">
    <name type="scientific">Hyphomonas atlantica</name>
    <dbReference type="NCBI Taxonomy" id="1280948"/>
    <lineage>
        <taxon>Bacteria</taxon>
        <taxon>Pseudomonadati</taxon>
        <taxon>Pseudomonadota</taxon>
        <taxon>Alphaproteobacteria</taxon>
        <taxon>Hyphomonadales</taxon>
        <taxon>Hyphomonadaceae</taxon>
        <taxon>Hyphomonas</taxon>
    </lineage>
</organism>
<evidence type="ECO:0000313" key="2">
    <source>
        <dbReference type="EMBL" id="KCZ60505.1"/>
    </source>
</evidence>
<evidence type="ECO:0000256" key="1">
    <source>
        <dbReference type="SAM" id="Phobius"/>
    </source>
</evidence>
<evidence type="ECO:0000313" key="3">
    <source>
        <dbReference type="Proteomes" id="UP000024547"/>
    </source>
</evidence>
<keyword evidence="3" id="KW-1185">Reference proteome</keyword>
<dbReference type="STRING" id="1280948.HY36_05870"/>
<keyword evidence="1" id="KW-0812">Transmembrane</keyword>
<dbReference type="RefSeq" id="WP_035552421.1">
    <property type="nucleotide sequence ID" value="NZ_AWFH01000023.1"/>
</dbReference>
<keyword evidence="1" id="KW-1133">Transmembrane helix</keyword>
<reference evidence="2 3" key="1">
    <citation type="journal article" date="2014" name="Antonie Van Leeuwenhoek">
        <title>Hyphomonas beringensis sp. nov. and Hyphomonas chukchiensis sp. nov., isolated from surface seawater of the Bering Sea and Chukchi Sea.</title>
        <authorList>
            <person name="Li C."/>
            <person name="Lai Q."/>
            <person name="Li G."/>
            <person name="Dong C."/>
            <person name="Wang J."/>
            <person name="Liao Y."/>
            <person name="Shao Z."/>
        </authorList>
    </citation>
    <scope>NUCLEOTIDE SEQUENCE [LARGE SCALE GENOMIC DNA]</scope>
    <source>
        <strain evidence="2 3">22II1-22F38</strain>
    </source>
</reference>
<dbReference type="EMBL" id="AWFH01000023">
    <property type="protein sequence ID" value="KCZ60505.1"/>
    <property type="molecule type" value="Genomic_DNA"/>
</dbReference>
<gene>
    <name evidence="2" type="ORF">HY36_05870</name>
</gene>
<name>A0A059E0X9_9PROT</name>
<feature type="transmembrane region" description="Helical" evidence="1">
    <location>
        <begin position="74"/>
        <end position="94"/>
    </location>
</feature>
<dbReference type="Proteomes" id="UP000024547">
    <property type="component" value="Unassembled WGS sequence"/>
</dbReference>
<proteinExistence type="predicted"/>
<sequence length="176" mass="19513">MTDTSHPPDRPLAAIAAMTAYVARWPFRHVHGSDWLRERFSVSLTEVSSRTIARTYGLYFRDSESPPKVEDLRLVTLMQTLILATLMALIWLSWTMTDDYVLPALMAFSVFHLVPSRQDFLTEGRLADRVPSWLTPITGALSFVVSLPGMLIALPAAIVWGVIGTLKLKAAKGGIS</sequence>
<dbReference type="PATRIC" id="fig|1280948.3.peg.2227"/>
<keyword evidence="1" id="KW-0472">Membrane</keyword>
<accession>A0A059E0X9</accession>
<comment type="caution">
    <text evidence="2">The sequence shown here is derived from an EMBL/GenBank/DDBJ whole genome shotgun (WGS) entry which is preliminary data.</text>
</comment>
<protein>
    <submittedName>
        <fullName evidence="2">Uncharacterized protein</fullName>
    </submittedName>
</protein>
<dbReference type="AlphaFoldDB" id="A0A059E0X9"/>